<evidence type="ECO:0000256" key="3">
    <source>
        <dbReference type="ARBA" id="ARBA00022475"/>
    </source>
</evidence>
<feature type="transmembrane region" description="Helical" evidence="7">
    <location>
        <begin position="321"/>
        <end position="336"/>
    </location>
</feature>
<protein>
    <submittedName>
        <fullName evidence="9">Type VII secretion integral membrane protein EccD</fullName>
    </submittedName>
</protein>
<dbReference type="AlphaFoldDB" id="A0A840NUN1"/>
<feature type="transmembrane region" description="Helical" evidence="7">
    <location>
        <begin position="235"/>
        <end position="252"/>
    </location>
</feature>
<feature type="transmembrane region" description="Helical" evidence="7">
    <location>
        <begin position="95"/>
        <end position="117"/>
    </location>
</feature>
<dbReference type="InterPro" id="IPR024962">
    <property type="entry name" value="YukD-like"/>
</dbReference>
<comment type="similarity">
    <text evidence="2">Belongs to the EccD/Snm4 family.</text>
</comment>
<feature type="transmembrane region" description="Helical" evidence="7">
    <location>
        <begin position="408"/>
        <end position="434"/>
    </location>
</feature>
<dbReference type="Gene3D" id="3.10.20.90">
    <property type="entry name" value="Phosphatidylinositol 3-kinase Catalytic Subunit, Chain A, domain 1"/>
    <property type="match status" value="1"/>
</dbReference>
<dbReference type="Proteomes" id="UP000580474">
    <property type="component" value="Unassembled WGS sequence"/>
</dbReference>
<sequence>MPTDVALIDLLPAILHHAGGDLADEGVEHEGWVLQRLGKAPFDENRTTSELGLLDGETVHLRPRAAALPEIDFDDLVDGIAEQTSMRPDAWTDRFSRWMLLAFGGVAFLLTAATLLIPGPPALARTLFPAVVVVALLLAATILSRSRGDGVTATVLAWVAVPFAAITGWMLPLSIDATSGVGASLACALVLVVAVLVLGMLGTAEAGLLFIGGLFVSVIGAITALIGAFSPAEPHQAAAIGVVLSTVVLGFVPTTSFRLAGLSLPALPTSAEEFGEDTDPVPHQVVVQRSAMANRYMSSLYLSLGTLLLVLTTVVLAAAKMWPMIMIAVLGVVLLLRSRHIDGALQRWAHLVPAGWALGADLFLLAAGVDPFSRMLYVTSAVLLAGVLLVVAAATLPGRKLRPYWGRAVDIFEMLTAISLLPLLLAVLDVYMYVRGLAG</sequence>
<dbReference type="EMBL" id="JACHIV010000001">
    <property type="protein sequence ID" value="MBB5071877.1"/>
    <property type="molecule type" value="Genomic_DNA"/>
</dbReference>
<evidence type="ECO:0000256" key="6">
    <source>
        <dbReference type="ARBA" id="ARBA00023136"/>
    </source>
</evidence>
<keyword evidence="4 7" id="KW-0812">Transmembrane</keyword>
<feature type="transmembrane region" description="Helical" evidence="7">
    <location>
        <begin position="181"/>
        <end position="201"/>
    </location>
</feature>
<evidence type="ECO:0000256" key="5">
    <source>
        <dbReference type="ARBA" id="ARBA00022989"/>
    </source>
</evidence>
<dbReference type="Pfam" id="PF08817">
    <property type="entry name" value="YukD"/>
    <property type="match status" value="1"/>
</dbReference>
<evidence type="ECO:0000259" key="8">
    <source>
        <dbReference type="Pfam" id="PF19053"/>
    </source>
</evidence>
<dbReference type="InterPro" id="IPR006707">
    <property type="entry name" value="T7SS_EccD"/>
</dbReference>
<reference evidence="9 10" key="1">
    <citation type="submission" date="2020-08" db="EMBL/GenBank/DDBJ databases">
        <title>Sequencing the genomes of 1000 actinobacteria strains.</title>
        <authorList>
            <person name="Klenk H.-P."/>
        </authorList>
    </citation>
    <scope>NUCLEOTIDE SEQUENCE [LARGE SCALE GENOMIC DNA]</scope>
    <source>
        <strain evidence="9 10">DSM 45582</strain>
    </source>
</reference>
<proteinExistence type="inferred from homology"/>
<evidence type="ECO:0000256" key="2">
    <source>
        <dbReference type="ARBA" id="ARBA00006162"/>
    </source>
</evidence>
<evidence type="ECO:0000313" key="9">
    <source>
        <dbReference type="EMBL" id="MBB5071877.1"/>
    </source>
</evidence>
<feature type="transmembrane region" description="Helical" evidence="7">
    <location>
        <begin position="155"/>
        <end position="175"/>
    </location>
</feature>
<feature type="transmembrane region" description="Helical" evidence="7">
    <location>
        <begin position="298"/>
        <end position="315"/>
    </location>
</feature>
<feature type="transmembrane region" description="Helical" evidence="7">
    <location>
        <begin position="123"/>
        <end position="143"/>
    </location>
</feature>
<dbReference type="NCBIfam" id="TIGR03920">
    <property type="entry name" value="T7SS_EccD"/>
    <property type="match status" value="1"/>
</dbReference>
<keyword evidence="3" id="KW-1003">Cell membrane</keyword>
<keyword evidence="10" id="KW-1185">Reference proteome</keyword>
<evidence type="ECO:0000313" key="10">
    <source>
        <dbReference type="Proteomes" id="UP000580474"/>
    </source>
</evidence>
<dbReference type="Pfam" id="PF19053">
    <property type="entry name" value="EccD"/>
    <property type="match status" value="1"/>
</dbReference>
<dbReference type="PIRSF" id="PIRSF017804">
    <property type="entry name" value="Secretion_EccD1"/>
    <property type="match status" value="1"/>
</dbReference>
<accession>A0A840NUN1</accession>
<name>A0A840NUN1_9PSEU</name>
<dbReference type="GO" id="GO:0005886">
    <property type="term" value="C:plasma membrane"/>
    <property type="evidence" value="ECO:0007669"/>
    <property type="project" value="UniProtKB-SubCell"/>
</dbReference>
<feature type="transmembrane region" description="Helical" evidence="7">
    <location>
        <begin position="375"/>
        <end position="396"/>
    </location>
</feature>
<comment type="subcellular location">
    <subcellularLocation>
        <location evidence="1">Cell membrane</location>
        <topology evidence="1">Multi-pass membrane protein</topology>
    </subcellularLocation>
</comment>
<evidence type="ECO:0000256" key="1">
    <source>
        <dbReference type="ARBA" id="ARBA00004651"/>
    </source>
</evidence>
<comment type="caution">
    <text evidence="9">The sequence shown here is derived from an EMBL/GenBank/DDBJ whole genome shotgun (WGS) entry which is preliminary data.</text>
</comment>
<feature type="transmembrane region" description="Helical" evidence="7">
    <location>
        <begin position="348"/>
        <end position="369"/>
    </location>
</feature>
<keyword evidence="5 7" id="KW-1133">Transmembrane helix</keyword>
<feature type="domain" description="EccD-like transmembrane" evidence="8">
    <location>
        <begin position="96"/>
        <end position="437"/>
    </location>
</feature>
<dbReference type="InterPro" id="IPR044049">
    <property type="entry name" value="EccD_transm"/>
</dbReference>
<feature type="transmembrane region" description="Helical" evidence="7">
    <location>
        <begin position="208"/>
        <end position="229"/>
    </location>
</feature>
<keyword evidence="6 7" id="KW-0472">Membrane</keyword>
<evidence type="ECO:0000256" key="4">
    <source>
        <dbReference type="ARBA" id="ARBA00022692"/>
    </source>
</evidence>
<evidence type="ECO:0000256" key="7">
    <source>
        <dbReference type="SAM" id="Phobius"/>
    </source>
</evidence>
<gene>
    <name evidence="9" type="ORF">BJ969_004965</name>
</gene>
<organism evidence="9 10">
    <name type="scientific">Saccharopolyspora gloriosae</name>
    <dbReference type="NCBI Taxonomy" id="455344"/>
    <lineage>
        <taxon>Bacteria</taxon>
        <taxon>Bacillati</taxon>
        <taxon>Actinomycetota</taxon>
        <taxon>Actinomycetes</taxon>
        <taxon>Pseudonocardiales</taxon>
        <taxon>Pseudonocardiaceae</taxon>
        <taxon>Saccharopolyspora</taxon>
    </lineage>
</organism>